<organism evidence="5 6">
    <name type="scientific">Ridgeia piscesae</name>
    <name type="common">Tubeworm</name>
    <dbReference type="NCBI Taxonomy" id="27915"/>
    <lineage>
        <taxon>Eukaryota</taxon>
        <taxon>Metazoa</taxon>
        <taxon>Spiralia</taxon>
        <taxon>Lophotrochozoa</taxon>
        <taxon>Annelida</taxon>
        <taxon>Polychaeta</taxon>
        <taxon>Sedentaria</taxon>
        <taxon>Canalipalpata</taxon>
        <taxon>Sabellida</taxon>
        <taxon>Siboglinidae</taxon>
        <taxon>Ridgeia</taxon>
    </lineage>
</organism>
<feature type="coiled-coil region" evidence="2">
    <location>
        <begin position="381"/>
        <end position="408"/>
    </location>
</feature>
<accession>A0AAD9K817</accession>
<feature type="compositionally biased region" description="Low complexity" evidence="3">
    <location>
        <begin position="750"/>
        <end position="774"/>
    </location>
</feature>
<evidence type="ECO:0000313" key="5">
    <source>
        <dbReference type="EMBL" id="KAK2165748.1"/>
    </source>
</evidence>
<evidence type="ECO:0000313" key="6">
    <source>
        <dbReference type="Proteomes" id="UP001209878"/>
    </source>
</evidence>
<feature type="region of interest" description="Disordered" evidence="3">
    <location>
        <begin position="861"/>
        <end position="881"/>
    </location>
</feature>
<dbReference type="InterPro" id="IPR022782">
    <property type="entry name" value="AIP3-like_C"/>
</dbReference>
<dbReference type="EMBL" id="JAODUO010001350">
    <property type="protein sequence ID" value="KAK2165748.1"/>
    <property type="molecule type" value="Genomic_DNA"/>
</dbReference>
<dbReference type="GO" id="GO:0005737">
    <property type="term" value="C:cytoplasm"/>
    <property type="evidence" value="ECO:0007669"/>
    <property type="project" value="TreeGrafter"/>
</dbReference>
<proteinExistence type="predicted"/>
<feature type="region of interest" description="Disordered" evidence="3">
    <location>
        <begin position="938"/>
        <end position="957"/>
    </location>
</feature>
<dbReference type="Proteomes" id="UP001209878">
    <property type="component" value="Unassembled WGS sequence"/>
</dbReference>
<feature type="region of interest" description="Disordered" evidence="3">
    <location>
        <begin position="118"/>
        <end position="250"/>
    </location>
</feature>
<feature type="compositionally biased region" description="Basic and acidic residues" evidence="3">
    <location>
        <begin position="691"/>
        <end position="700"/>
    </location>
</feature>
<feature type="compositionally biased region" description="Polar residues" evidence="3">
    <location>
        <begin position="188"/>
        <end position="200"/>
    </location>
</feature>
<evidence type="ECO:0000256" key="3">
    <source>
        <dbReference type="SAM" id="MobiDB-lite"/>
    </source>
</evidence>
<feature type="region of interest" description="Disordered" evidence="3">
    <location>
        <begin position="972"/>
        <end position="998"/>
    </location>
</feature>
<comment type="caution">
    <text evidence="5">The sequence shown here is derived from an EMBL/GenBank/DDBJ whole genome shotgun (WGS) entry which is preliminary data.</text>
</comment>
<dbReference type="PANTHER" id="PTHR22741">
    <property type="entry name" value="P140CAP/SNIP-RELATED"/>
    <property type="match status" value="1"/>
</dbReference>
<feature type="region of interest" description="Disordered" evidence="3">
    <location>
        <begin position="669"/>
        <end position="838"/>
    </location>
</feature>
<evidence type="ECO:0000256" key="1">
    <source>
        <dbReference type="ARBA" id="ARBA00023054"/>
    </source>
</evidence>
<feature type="compositionally biased region" description="Low complexity" evidence="3">
    <location>
        <begin position="128"/>
        <end position="138"/>
    </location>
</feature>
<feature type="compositionally biased region" description="Low complexity" evidence="3">
    <location>
        <begin position="331"/>
        <end position="351"/>
    </location>
</feature>
<sequence length="1052" mass="115227">MSTMSEADANDSDLFNRGNRLRSSLPIVRSPNKSLDKALGLVYLNVRNETKRALLPNEVTSMDTVRALFVRSFPELLSMRWFEEHQQCRIYVRAAGTDLFYELEDLGDVRDRSILKIHEPTPTPTPTLPSDSPCSSPSRDLRLKALQQGYESDSSACSAPPSVGFHSPRCYRGPSKMAGRSEPDRTKTLPTQSMYKQSYAGQPPSPSPTPATWSPRQQQPPYLAGVHSNQGSPHRVTTLPATQGASSTHHQSLAYLADATSYPPDGRLPQSRSYQDYHADEKQGRNTVPPVRPEQNRRRMDKMEEQLASLTAWVHTAVIKGGGPDGSRPGSARSNSSISESSYSAKSKGGSTTPTPVHSPLGDLGCQGMTDFSADSRPPTNVRMQQSISDLQHQAVELRSEVNQLRQIQLANMAVMRDTIQDTFLKIKVAVANVPGANDQPVRQQRQLVDKQIKNYSKLTRKVEEDLRDLEASVEGVKNDVLSKKCRANMSDVESMALTLSSVSKTLADLKTKFPALHEMMKKVMSSEMEIVVKEEKFIKDEPVKVEKALKKLKKLTSTLYTLKRLALVQEMQPLNVPNLNMKTSAGNEDRKAVLESIQAMIPNHQARLESLQNAAESRERLKKMTNSTETLRFEKSLELAQRQLRETKYAAENEQRAEEALSDLYSKRGVKKEVTHGSKVMPSNSARQNNLRDGERGRDLPSPPKPPRSSPLFSHMSPTSGSSGSMTTGSGGVTTSANDRQQHSPCFLTSSVMSSPSKTSMQSANLSPILSSPNKPPLPPPAGASTAGKGHVTFSSAVTEIRSPTRDHAARKVAPPPPPRKSSRVVAYQSQSPRHSPVVQHHPLYENVEKMSKWEVNTKKTIEPPQSPRTSASGSPAGARVCASPTKQIVLMSPPKPRRPLTKFQQDLAAGIFSDINRPDLQEQKLNAAEVVRNAENSSAELSTSDSESSTSADSQVGVAALRQRLKMVSSNGTIPEEVSSPNGTKRLPPPPPERKTSTLMGNAHNASGGMANGGSGTMAEWETTQRGADDSQMMGVIVKTITKYGETEIY</sequence>
<gene>
    <name evidence="5" type="ORF">NP493_1351g01014</name>
</gene>
<reference evidence="5" key="1">
    <citation type="journal article" date="2023" name="Mol. Biol. Evol.">
        <title>Third-Generation Sequencing Reveals the Adaptive Role of the Epigenome in Three Deep-Sea Polychaetes.</title>
        <authorList>
            <person name="Perez M."/>
            <person name="Aroh O."/>
            <person name="Sun Y."/>
            <person name="Lan Y."/>
            <person name="Juniper S.K."/>
            <person name="Young C.R."/>
            <person name="Angers B."/>
            <person name="Qian P.Y."/>
        </authorList>
    </citation>
    <scope>NUCLEOTIDE SEQUENCE</scope>
    <source>
        <strain evidence="5">R07B-5</strain>
    </source>
</reference>
<feature type="domain" description="Actin interacting protein 3-like C-terminal" evidence="4">
    <location>
        <begin position="353"/>
        <end position="630"/>
    </location>
</feature>
<keyword evidence="1 2" id="KW-0175">Coiled coil</keyword>
<feature type="region of interest" description="Disordered" evidence="3">
    <location>
        <begin position="319"/>
        <end position="381"/>
    </location>
</feature>
<feature type="compositionally biased region" description="Low complexity" evidence="3">
    <location>
        <begin position="718"/>
        <end position="737"/>
    </location>
</feature>
<protein>
    <recommendedName>
        <fullName evidence="4">Actin interacting protein 3-like C-terminal domain-containing protein</fullName>
    </recommendedName>
</protein>
<feature type="compositionally biased region" description="Polar residues" evidence="3">
    <location>
        <begin position="972"/>
        <end position="985"/>
    </location>
</feature>
<dbReference type="Pfam" id="PF03915">
    <property type="entry name" value="AIP3"/>
    <property type="match status" value="2"/>
</dbReference>
<feature type="coiled-coil region" evidence="2">
    <location>
        <begin position="453"/>
        <end position="480"/>
    </location>
</feature>
<evidence type="ECO:0000256" key="2">
    <source>
        <dbReference type="SAM" id="Coils"/>
    </source>
</evidence>
<name>A0AAD9K817_RIDPI</name>
<dbReference type="Gene3D" id="1.20.58.1540">
    <property type="entry name" value="Actin interacting protein 3, C-terminal domain"/>
    <property type="match status" value="1"/>
</dbReference>
<feature type="compositionally biased region" description="Polar residues" evidence="3">
    <location>
        <begin position="738"/>
        <end position="749"/>
    </location>
</feature>
<feature type="compositionally biased region" description="Polar residues" evidence="3">
    <location>
        <begin position="239"/>
        <end position="250"/>
    </location>
</feature>
<dbReference type="AlphaFoldDB" id="A0AAD9K817"/>
<evidence type="ECO:0000259" key="4">
    <source>
        <dbReference type="Pfam" id="PF03915"/>
    </source>
</evidence>
<feature type="compositionally biased region" description="Low complexity" evidence="3">
    <location>
        <begin position="939"/>
        <end position="956"/>
    </location>
</feature>
<dbReference type="PANTHER" id="PTHR22741:SF10">
    <property type="entry name" value="COILED-COIL DOMAIN-CONTAINING PROTEIN CG32809"/>
    <property type="match status" value="1"/>
</dbReference>
<feature type="coiled-coil region" evidence="2">
    <location>
        <begin position="595"/>
        <end position="658"/>
    </location>
</feature>
<keyword evidence="6" id="KW-1185">Reference proteome</keyword>
<feature type="domain" description="Actin interacting protein 3-like C-terminal" evidence="4">
    <location>
        <begin position="43"/>
        <end position="118"/>
    </location>
</feature>
<feature type="region of interest" description="Disordered" evidence="3">
    <location>
        <begin position="278"/>
        <end position="297"/>
    </location>
</feature>
<dbReference type="InterPro" id="IPR051825">
    <property type="entry name" value="SRCIN1"/>
</dbReference>